<dbReference type="PANTHER" id="PTHR41324:SF1">
    <property type="entry name" value="DUF2232 DOMAIN-CONTAINING PROTEIN"/>
    <property type="match status" value="1"/>
</dbReference>
<dbReference type="PANTHER" id="PTHR41324">
    <property type="entry name" value="MEMBRANE PROTEIN-RELATED"/>
    <property type="match status" value="1"/>
</dbReference>
<evidence type="ECO:0000313" key="1">
    <source>
        <dbReference type="EMBL" id="AOV09022.1"/>
    </source>
</evidence>
<reference evidence="1 2" key="1">
    <citation type="submission" date="2016-09" db="EMBL/GenBank/DDBJ databases">
        <title>Complete genome sequence of the Lysinibacillus sphaericus LMG 22257, a specie of Bacillus with ureolytic activity that can effectively biodeposit calcium carbonate.</title>
        <authorList>
            <person name="Yan W."/>
        </authorList>
    </citation>
    <scope>NUCLEOTIDE SEQUENCE [LARGE SCALE GENOMIC DNA]</scope>
    <source>
        <strain evidence="1 2">LMG 22257</strain>
    </source>
</reference>
<name>A0A1D8JJZ8_9BACL</name>
<protein>
    <recommendedName>
        <fullName evidence="3">DUF2232 domain-containing protein</fullName>
    </recommendedName>
</protein>
<dbReference type="Pfam" id="PF09991">
    <property type="entry name" value="DUF2232"/>
    <property type="match status" value="1"/>
</dbReference>
<dbReference type="RefSeq" id="WP_075529181.1">
    <property type="nucleotide sequence ID" value="NZ_CP017560.1"/>
</dbReference>
<dbReference type="EMBL" id="CP017560">
    <property type="protein sequence ID" value="AOV09022.1"/>
    <property type="molecule type" value="Genomic_DNA"/>
</dbReference>
<dbReference type="Proteomes" id="UP000185746">
    <property type="component" value="Chromosome"/>
</dbReference>
<dbReference type="InterPro" id="IPR018710">
    <property type="entry name" value="DUF2232"/>
</dbReference>
<gene>
    <name evidence="1" type="ORF">BI350_01255</name>
</gene>
<accession>A0A1D8JJZ8</accession>
<dbReference type="AlphaFoldDB" id="A0A1D8JJZ8"/>
<dbReference type="KEGG" id="surl:BI350_01255"/>
<sequence>MMQDNARKITYGAMMIALFIIMVAIAAYVPLLGTIIMLFIPLPIILYRLRYDRAASIFVTIAGIILSLIGGLFLLPIAFVFGPLGFVIGETICNKKSKLYIFMAAGLTFLIATIILYLASVVLFGINMIDELANTVQESQNKVITFLQGFGDVPEEVVKQMNETIQYTLMAIPSAFILSSFLFAFIVILINLPIVKRLGHEIPKFPPFRLMKLPVLTVWVYMIVVLLPIFMEIEQGSTSEMTFVNASFILRFLFLIQGISFIHHLMSEMKLSKWVTVLSTIIAMLFSPLTVILGILDTGVNIRAWVGKNKSR</sequence>
<keyword evidence="2" id="KW-1185">Reference proteome</keyword>
<organism evidence="1 2">
    <name type="scientific">Sporosarcina ureilytica</name>
    <dbReference type="NCBI Taxonomy" id="298596"/>
    <lineage>
        <taxon>Bacteria</taxon>
        <taxon>Bacillati</taxon>
        <taxon>Bacillota</taxon>
        <taxon>Bacilli</taxon>
        <taxon>Bacillales</taxon>
        <taxon>Caryophanaceae</taxon>
        <taxon>Sporosarcina</taxon>
    </lineage>
</organism>
<evidence type="ECO:0008006" key="3">
    <source>
        <dbReference type="Google" id="ProtNLM"/>
    </source>
</evidence>
<evidence type="ECO:0000313" key="2">
    <source>
        <dbReference type="Proteomes" id="UP000185746"/>
    </source>
</evidence>
<proteinExistence type="predicted"/>